<evidence type="ECO:0000313" key="3">
    <source>
        <dbReference type="Proteomes" id="UP000009046"/>
    </source>
</evidence>
<dbReference type="VEuPathDB" id="VectorBase:PHUM308870"/>
<sequence>MADKEVKNNCLNLVADCCNYKLPDFEKFPFFITHSIHKKFPSFLPEAYTPLDEGIECKIKKKIQKCLIAPRPVCKNPPLQPSMLCQFTPLPVGYDYECL</sequence>
<protein>
    <submittedName>
        <fullName evidence="1 2">Uncharacterized protein</fullName>
    </submittedName>
</protein>
<dbReference type="HOGENOM" id="CLU_2323156_0_0_1"/>
<name>E0VMG2_PEDHC</name>
<dbReference type="CTD" id="8235808"/>
<organism>
    <name type="scientific">Pediculus humanus subsp. corporis</name>
    <name type="common">Body louse</name>
    <dbReference type="NCBI Taxonomy" id="121224"/>
    <lineage>
        <taxon>Eukaryota</taxon>
        <taxon>Metazoa</taxon>
        <taxon>Ecdysozoa</taxon>
        <taxon>Arthropoda</taxon>
        <taxon>Hexapoda</taxon>
        <taxon>Insecta</taxon>
        <taxon>Pterygota</taxon>
        <taxon>Neoptera</taxon>
        <taxon>Paraneoptera</taxon>
        <taxon>Psocodea</taxon>
        <taxon>Troctomorpha</taxon>
        <taxon>Phthiraptera</taxon>
        <taxon>Anoplura</taxon>
        <taxon>Pediculidae</taxon>
        <taxon>Pediculus</taxon>
    </lineage>
</organism>
<keyword evidence="3" id="KW-1185">Reference proteome</keyword>
<dbReference type="KEGG" id="phu:Phum_PHUM308870"/>
<dbReference type="GeneID" id="8235808"/>
<reference evidence="1" key="2">
    <citation type="submission" date="2007-04" db="EMBL/GenBank/DDBJ databases">
        <title>The genome of the human body louse.</title>
        <authorList>
            <consortium name="The Human Body Louse Genome Consortium"/>
            <person name="Kirkness E."/>
            <person name="Walenz B."/>
            <person name="Hass B."/>
            <person name="Bruggner R."/>
            <person name="Strausberg R."/>
        </authorList>
    </citation>
    <scope>NUCLEOTIDE SEQUENCE</scope>
    <source>
        <strain evidence="1">USDA</strain>
    </source>
</reference>
<dbReference type="RefSeq" id="XP_002427306.1">
    <property type="nucleotide sequence ID" value="XM_002427261.1"/>
</dbReference>
<accession>E0VMG2</accession>
<dbReference type="AlphaFoldDB" id="E0VMG2"/>
<evidence type="ECO:0000313" key="1">
    <source>
        <dbReference type="EMBL" id="EEB14568.1"/>
    </source>
</evidence>
<dbReference type="Proteomes" id="UP000009046">
    <property type="component" value="Unassembled WGS sequence"/>
</dbReference>
<proteinExistence type="predicted"/>
<evidence type="ECO:0000313" key="2">
    <source>
        <dbReference type="EnsemblMetazoa" id="PHUM308870-PA"/>
    </source>
</evidence>
<reference evidence="2" key="3">
    <citation type="submission" date="2021-02" db="UniProtKB">
        <authorList>
            <consortium name="EnsemblMetazoa"/>
        </authorList>
    </citation>
    <scope>IDENTIFICATION</scope>
    <source>
        <strain evidence="2">USDA</strain>
    </source>
</reference>
<dbReference type="InParanoid" id="E0VMG2"/>
<dbReference type="EnsemblMetazoa" id="PHUM308870-RA">
    <property type="protein sequence ID" value="PHUM308870-PA"/>
    <property type="gene ID" value="PHUM308870"/>
</dbReference>
<gene>
    <name evidence="2" type="primary">8235808</name>
    <name evidence="1" type="ORF">Phum_PHUM308870</name>
</gene>
<reference evidence="1" key="1">
    <citation type="submission" date="2007-04" db="EMBL/GenBank/DDBJ databases">
        <title>Annotation of Pediculus humanus corporis strain USDA.</title>
        <authorList>
            <person name="Kirkness E."/>
            <person name="Hannick L."/>
            <person name="Hass B."/>
            <person name="Bruggner R."/>
            <person name="Lawson D."/>
            <person name="Bidwell S."/>
            <person name="Joardar V."/>
            <person name="Caler E."/>
            <person name="Walenz B."/>
            <person name="Inman J."/>
            <person name="Schobel S."/>
            <person name="Galinsky K."/>
            <person name="Amedeo P."/>
            <person name="Strausberg R."/>
        </authorList>
    </citation>
    <scope>NUCLEOTIDE SEQUENCE</scope>
    <source>
        <strain evidence="1">USDA</strain>
    </source>
</reference>
<dbReference type="EMBL" id="DS235307">
    <property type="protein sequence ID" value="EEB14568.1"/>
    <property type="molecule type" value="Genomic_DNA"/>
</dbReference>
<dbReference type="EMBL" id="AAZO01003585">
    <property type="status" value="NOT_ANNOTATED_CDS"/>
    <property type="molecule type" value="Genomic_DNA"/>
</dbReference>